<evidence type="ECO:0000256" key="12">
    <source>
        <dbReference type="ARBA" id="ARBA00034005"/>
    </source>
</evidence>
<dbReference type="InterPro" id="IPR041663">
    <property type="entry name" value="DisA/LigA_HHH"/>
</dbReference>
<dbReference type="GO" id="GO:0005829">
    <property type="term" value="C:cytosol"/>
    <property type="evidence" value="ECO:0007669"/>
    <property type="project" value="TreeGrafter"/>
</dbReference>
<dbReference type="Pfam" id="PF03119">
    <property type="entry name" value="DNA_ligase_ZBD"/>
    <property type="match status" value="1"/>
</dbReference>
<gene>
    <name evidence="14" type="primary">ligA</name>
    <name evidence="17" type="ordered locus">Plabr_4400</name>
</gene>
<evidence type="ECO:0000256" key="2">
    <source>
        <dbReference type="ARBA" id="ARBA00012722"/>
    </source>
</evidence>
<dbReference type="GO" id="GO:0046872">
    <property type="term" value="F:metal ion binding"/>
    <property type="evidence" value="ECO:0007669"/>
    <property type="project" value="UniProtKB-KW"/>
</dbReference>
<dbReference type="EMBL" id="CP002546">
    <property type="protein sequence ID" value="ADY61973.1"/>
    <property type="molecule type" value="Genomic_DNA"/>
</dbReference>
<comment type="function">
    <text evidence="1 14">DNA ligase that catalyzes the formation of phosphodiester linkages between 5'-phosphoryl and 3'-hydroxyl groups in double-stranded DNA using NAD as a coenzyme and as the energy source for the reaction. It is essential for DNA replication and repair of damaged DNA.</text>
</comment>
<protein>
    <recommendedName>
        <fullName evidence="3 14">DNA ligase</fullName>
        <ecNumber evidence="2 14">6.5.1.2</ecNumber>
    </recommendedName>
    <alternativeName>
        <fullName evidence="14">Polydeoxyribonucleotide synthase [NAD(+)]</fullName>
    </alternativeName>
</protein>
<comment type="catalytic activity">
    <reaction evidence="12 14 15">
        <text>NAD(+) + (deoxyribonucleotide)n-3'-hydroxyl + 5'-phospho-(deoxyribonucleotide)m = (deoxyribonucleotide)n+m + AMP + beta-nicotinamide D-nucleotide.</text>
        <dbReference type="EC" id="6.5.1.2"/>
    </reaction>
</comment>
<evidence type="ECO:0000259" key="16">
    <source>
        <dbReference type="PROSITE" id="PS50172"/>
    </source>
</evidence>
<dbReference type="PANTHER" id="PTHR23389">
    <property type="entry name" value="CHROMOSOME TRANSMISSION FIDELITY FACTOR 18"/>
    <property type="match status" value="1"/>
</dbReference>
<dbReference type="STRING" id="756272.Plabr_4400"/>
<dbReference type="Gene3D" id="6.20.10.30">
    <property type="match status" value="1"/>
</dbReference>
<dbReference type="SUPFAM" id="SSF56091">
    <property type="entry name" value="DNA ligase/mRNA capping enzyme, catalytic domain"/>
    <property type="match status" value="1"/>
</dbReference>
<dbReference type="PROSITE" id="PS50172">
    <property type="entry name" value="BRCT"/>
    <property type="match status" value="1"/>
</dbReference>
<dbReference type="InterPro" id="IPR001679">
    <property type="entry name" value="DNA_ligase"/>
</dbReference>
<dbReference type="Proteomes" id="UP000006860">
    <property type="component" value="Chromosome"/>
</dbReference>
<evidence type="ECO:0000256" key="13">
    <source>
        <dbReference type="ARBA" id="ARBA00060881"/>
    </source>
</evidence>
<dbReference type="GO" id="GO:0006281">
    <property type="term" value="P:DNA repair"/>
    <property type="evidence" value="ECO:0007669"/>
    <property type="project" value="UniProtKB-KW"/>
</dbReference>
<dbReference type="InterPro" id="IPR013839">
    <property type="entry name" value="DNAligase_adenylation"/>
</dbReference>
<dbReference type="OrthoDB" id="9759736at2"/>
<evidence type="ECO:0000256" key="10">
    <source>
        <dbReference type="ARBA" id="ARBA00023027"/>
    </source>
</evidence>
<feature type="binding site" evidence="14">
    <location>
        <position position="113"/>
    </location>
    <ligand>
        <name>NAD(+)</name>
        <dbReference type="ChEBI" id="CHEBI:57540"/>
    </ligand>
</feature>
<dbReference type="InterPro" id="IPR018239">
    <property type="entry name" value="DNA_ligase_AS"/>
</dbReference>
<dbReference type="GO" id="GO:0006260">
    <property type="term" value="P:DNA replication"/>
    <property type="evidence" value="ECO:0007669"/>
    <property type="project" value="UniProtKB-KW"/>
</dbReference>
<comment type="similarity">
    <text evidence="13 14">Belongs to the NAD-dependent DNA ligase family. LigA subfamily.</text>
</comment>
<keyword evidence="14" id="KW-0464">Manganese</keyword>
<dbReference type="HAMAP" id="MF_01588">
    <property type="entry name" value="DNA_ligase_A"/>
    <property type="match status" value="1"/>
</dbReference>
<dbReference type="eggNOG" id="COG0272">
    <property type="taxonomic scope" value="Bacteria"/>
</dbReference>
<dbReference type="HOGENOM" id="CLU_007764_2_1_0"/>
<dbReference type="SUPFAM" id="SSF47781">
    <property type="entry name" value="RuvA domain 2-like"/>
    <property type="match status" value="1"/>
</dbReference>
<organism evidence="17 18">
    <name type="scientific">Rubinisphaera brasiliensis (strain ATCC 49424 / DSM 5305 / JCM 21570 / IAM 15109 / NBRC 103401 / IFAM 1448)</name>
    <name type="common">Planctomyces brasiliensis</name>
    <dbReference type="NCBI Taxonomy" id="756272"/>
    <lineage>
        <taxon>Bacteria</taxon>
        <taxon>Pseudomonadati</taxon>
        <taxon>Planctomycetota</taxon>
        <taxon>Planctomycetia</taxon>
        <taxon>Planctomycetales</taxon>
        <taxon>Planctomycetaceae</taxon>
        <taxon>Rubinisphaera</taxon>
    </lineage>
</organism>
<evidence type="ECO:0000256" key="6">
    <source>
        <dbReference type="ARBA" id="ARBA00022723"/>
    </source>
</evidence>
<dbReference type="InterPro" id="IPR004150">
    <property type="entry name" value="NAD_DNA_ligase_OB"/>
</dbReference>
<feature type="binding site" evidence="14">
    <location>
        <position position="173"/>
    </location>
    <ligand>
        <name>NAD(+)</name>
        <dbReference type="ChEBI" id="CHEBI:57540"/>
    </ligand>
</feature>
<reference evidence="18" key="1">
    <citation type="submission" date="2011-02" db="EMBL/GenBank/DDBJ databases">
        <title>The complete genome of Planctomyces brasiliensis DSM 5305.</title>
        <authorList>
            <person name="Lucas S."/>
            <person name="Copeland A."/>
            <person name="Lapidus A."/>
            <person name="Bruce D."/>
            <person name="Goodwin L."/>
            <person name="Pitluck S."/>
            <person name="Kyrpides N."/>
            <person name="Mavromatis K."/>
            <person name="Pagani I."/>
            <person name="Ivanova N."/>
            <person name="Ovchinnikova G."/>
            <person name="Lu M."/>
            <person name="Detter J.C."/>
            <person name="Han C."/>
            <person name="Land M."/>
            <person name="Hauser L."/>
            <person name="Markowitz V."/>
            <person name="Cheng J.-F."/>
            <person name="Hugenholtz P."/>
            <person name="Woyke T."/>
            <person name="Wu D."/>
            <person name="Tindall B."/>
            <person name="Pomrenke H.G."/>
            <person name="Brambilla E."/>
            <person name="Klenk H.-P."/>
            <person name="Eisen J.A."/>
        </authorList>
    </citation>
    <scope>NUCLEOTIDE SEQUENCE [LARGE SCALE GENOMIC DNA]</scope>
    <source>
        <strain evidence="18">ATCC 49424 / DSM 5305 / JCM 21570 / NBRC 103401 / IFAM 1448</strain>
    </source>
</reference>
<dbReference type="Gene3D" id="2.40.50.140">
    <property type="entry name" value="Nucleic acid-binding proteins"/>
    <property type="match status" value="1"/>
</dbReference>
<evidence type="ECO:0000256" key="3">
    <source>
        <dbReference type="ARBA" id="ARBA00013308"/>
    </source>
</evidence>
<dbReference type="FunFam" id="1.10.150.20:FF:000007">
    <property type="entry name" value="DNA ligase"/>
    <property type="match status" value="1"/>
</dbReference>
<dbReference type="SUPFAM" id="SSF50249">
    <property type="entry name" value="Nucleic acid-binding proteins"/>
    <property type="match status" value="1"/>
</dbReference>
<evidence type="ECO:0000256" key="14">
    <source>
        <dbReference type="HAMAP-Rule" id="MF_01588"/>
    </source>
</evidence>
<dbReference type="KEGG" id="pbs:Plabr_4400"/>
<evidence type="ECO:0000256" key="11">
    <source>
        <dbReference type="ARBA" id="ARBA00023204"/>
    </source>
</evidence>
<dbReference type="FunFam" id="1.10.287.610:FF:000002">
    <property type="entry name" value="DNA ligase"/>
    <property type="match status" value="1"/>
</dbReference>
<feature type="binding site" evidence="14">
    <location>
        <begin position="82"/>
        <end position="83"/>
    </location>
    <ligand>
        <name>NAD(+)</name>
        <dbReference type="ChEBI" id="CHEBI:57540"/>
    </ligand>
</feature>
<keyword evidence="6 14" id="KW-0479">Metal-binding</keyword>
<feature type="binding site" evidence="14">
    <location>
        <position position="410"/>
    </location>
    <ligand>
        <name>Zn(2+)</name>
        <dbReference type="ChEBI" id="CHEBI:29105"/>
    </ligand>
</feature>
<dbReference type="Gene3D" id="1.10.150.20">
    <property type="entry name" value="5' to 3' exonuclease, C-terminal subdomain"/>
    <property type="match status" value="2"/>
</dbReference>
<keyword evidence="9 14" id="KW-0460">Magnesium</keyword>
<evidence type="ECO:0000313" key="18">
    <source>
        <dbReference type="Proteomes" id="UP000006860"/>
    </source>
</evidence>
<dbReference type="NCBIfam" id="NF005932">
    <property type="entry name" value="PRK07956.1"/>
    <property type="match status" value="1"/>
</dbReference>
<dbReference type="InterPro" id="IPR001357">
    <property type="entry name" value="BRCT_dom"/>
</dbReference>
<comment type="cofactor">
    <cofactor evidence="14">
        <name>Mg(2+)</name>
        <dbReference type="ChEBI" id="CHEBI:18420"/>
    </cofactor>
    <cofactor evidence="14">
        <name>Mn(2+)</name>
        <dbReference type="ChEBI" id="CHEBI:29035"/>
    </cofactor>
</comment>
<feature type="binding site" evidence="14">
    <location>
        <begin position="33"/>
        <end position="37"/>
    </location>
    <ligand>
        <name>NAD(+)</name>
        <dbReference type="ChEBI" id="CHEBI:57540"/>
    </ligand>
</feature>
<evidence type="ECO:0000256" key="7">
    <source>
        <dbReference type="ARBA" id="ARBA00022763"/>
    </source>
</evidence>
<evidence type="ECO:0000313" key="17">
    <source>
        <dbReference type="EMBL" id="ADY61973.1"/>
    </source>
</evidence>
<evidence type="ECO:0000256" key="1">
    <source>
        <dbReference type="ARBA" id="ARBA00004067"/>
    </source>
</evidence>
<keyword evidence="8 14" id="KW-0862">Zinc</keyword>
<dbReference type="Pfam" id="PF03120">
    <property type="entry name" value="OB_DNA_ligase"/>
    <property type="match status" value="1"/>
</dbReference>
<dbReference type="Gene3D" id="3.40.50.10190">
    <property type="entry name" value="BRCT domain"/>
    <property type="match status" value="1"/>
</dbReference>
<sequence length="675" mass="75269">MSDGVAQEIASLRDEIERHNRLYYVEAQPEITDREFDRLLNRLIDLEQQHPEFQSPDSPTQKVGGQPIEGFQTVPHAVPMLSIENVFEPEGIDEFDRRICKLLDRETLDYTIEYKIDGVALALVYEHGRLIRAVTRGDGQQGDDITSNARTARGVPLKLAGDNPPELLEVRGEAYIANSDFAVLRAEQEARGETVFANPRNSTAGALKLLDPKLSAQRKVRFVSHGIGAHSNFGVDTHFDYIEKLREFGLPTTPGIRVCHGIQEVREQIEMMMDDLHTLDLEVDGLVIKVNSLALREELGNTSKSPRWVIAYKWERYEATTRVEDIQIQVGKTGTLTPVAYLAPVEIAGTTVTRSSLHNRDELQRLDIRIGDYAVVEKAGKIIPHVLRVERERRDGSEQEFHFPTQCPECQTEVVQDEGGVYIRCPNPDCPARLRESLRFFASRQAMDIDGLGIKLIEQLVDAGLLTSLADIYRLPERRDEMLALDRMGEKSVDKVLKGIERSKEQPLWRLLTGLNIRHVGTSNARILAERFGSLGQLQEQSAENLAAVNEIGPVIAESVYEFLHSDFGATLVNQLADLGLNLGTAKQVSPEEEGAELPWAGKTFVLTGTLETFTRQQAEEEIRVRGGKASGSVSKKTSFVVAGAEAGSKLEKAEKLGISILTEADFTQMLEEVK</sequence>
<keyword evidence="7 14" id="KW-0227">DNA damage</keyword>
<dbReference type="PIRSF" id="PIRSF001604">
    <property type="entry name" value="LigA"/>
    <property type="match status" value="1"/>
</dbReference>
<evidence type="ECO:0000256" key="15">
    <source>
        <dbReference type="RuleBase" id="RU000618"/>
    </source>
</evidence>
<keyword evidence="18" id="KW-1185">Reference proteome</keyword>
<dbReference type="InterPro" id="IPR013840">
    <property type="entry name" value="DNAligase_N"/>
</dbReference>
<dbReference type="AlphaFoldDB" id="F0SKJ2"/>
<dbReference type="SMART" id="SM00532">
    <property type="entry name" value="LIGANc"/>
    <property type="match status" value="1"/>
</dbReference>
<dbReference type="InterPro" id="IPR033136">
    <property type="entry name" value="DNA_ligase_CS"/>
</dbReference>
<dbReference type="SUPFAM" id="SSF52113">
    <property type="entry name" value="BRCT domain"/>
    <property type="match status" value="1"/>
</dbReference>
<dbReference type="InterPro" id="IPR010994">
    <property type="entry name" value="RuvA_2-like"/>
</dbReference>
<dbReference type="SMART" id="SM00278">
    <property type="entry name" value="HhH1"/>
    <property type="match status" value="3"/>
</dbReference>
<dbReference type="Pfam" id="PF14520">
    <property type="entry name" value="HHH_5"/>
    <property type="match status" value="1"/>
</dbReference>
<feature type="active site" description="N6-AMP-lysine intermediate" evidence="14">
    <location>
        <position position="115"/>
    </location>
</feature>
<evidence type="ECO:0000256" key="5">
    <source>
        <dbReference type="ARBA" id="ARBA00022705"/>
    </source>
</evidence>
<accession>F0SKJ2</accession>
<dbReference type="NCBIfam" id="TIGR00575">
    <property type="entry name" value="dnlj"/>
    <property type="match status" value="1"/>
</dbReference>
<feature type="binding site" evidence="14">
    <location>
        <position position="136"/>
    </location>
    <ligand>
        <name>NAD(+)</name>
        <dbReference type="ChEBI" id="CHEBI:57540"/>
    </ligand>
</feature>
<dbReference type="GO" id="GO:0003911">
    <property type="term" value="F:DNA ligase (NAD+) activity"/>
    <property type="evidence" value="ECO:0007669"/>
    <property type="project" value="UniProtKB-UniRule"/>
</dbReference>
<dbReference type="PROSITE" id="PS01056">
    <property type="entry name" value="DNA_LIGASE_N2"/>
    <property type="match status" value="1"/>
</dbReference>
<dbReference type="Pfam" id="PF01653">
    <property type="entry name" value="DNA_ligase_aden"/>
    <property type="match status" value="1"/>
</dbReference>
<dbReference type="GO" id="GO:0003677">
    <property type="term" value="F:DNA binding"/>
    <property type="evidence" value="ECO:0007669"/>
    <property type="project" value="InterPro"/>
</dbReference>
<dbReference type="CDD" id="cd17748">
    <property type="entry name" value="BRCT_DNA_ligase_like"/>
    <property type="match status" value="1"/>
</dbReference>
<feature type="binding site" evidence="14">
    <location>
        <position position="425"/>
    </location>
    <ligand>
        <name>Zn(2+)</name>
        <dbReference type="ChEBI" id="CHEBI:29105"/>
    </ligand>
</feature>
<dbReference type="InterPro" id="IPR003583">
    <property type="entry name" value="Hlx-hairpin-Hlx_DNA-bd_motif"/>
</dbReference>
<keyword evidence="4 14" id="KW-0436">Ligase</keyword>
<feature type="domain" description="BRCT" evidence="16">
    <location>
        <begin position="595"/>
        <end position="675"/>
    </location>
</feature>
<name>F0SKJ2_RUBBR</name>
<dbReference type="InterPro" id="IPR036420">
    <property type="entry name" value="BRCT_dom_sf"/>
</dbReference>
<dbReference type="InterPro" id="IPR012340">
    <property type="entry name" value="NA-bd_OB-fold"/>
</dbReference>
<dbReference type="RefSeq" id="WP_013630678.1">
    <property type="nucleotide sequence ID" value="NC_015174.1"/>
</dbReference>
<dbReference type="Pfam" id="PF00533">
    <property type="entry name" value="BRCT"/>
    <property type="match status" value="1"/>
</dbReference>
<dbReference type="SMART" id="SM00292">
    <property type="entry name" value="BRCT"/>
    <property type="match status" value="1"/>
</dbReference>
<dbReference type="CDD" id="cd00114">
    <property type="entry name" value="LIGANc"/>
    <property type="match status" value="1"/>
</dbReference>
<evidence type="ECO:0000256" key="9">
    <source>
        <dbReference type="ARBA" id="ARBA00022842"/>
    </source>
</evidence>
<keyword evidence="10 14" id="KW-0520">NAD</keyword>
<keyword evidence="5 14" id="KW-0235">DNA replication</keyword>
<dbReference type="InterPro" id="IPR004149">
    <property type="entry name" value="Znf_DNAligase_C4"/>
</dbReference>
<dbReference type="FunFam" id="3.40.50.10190:FF:000054">
    <property type="entry name" value="DNA ligase"/>
    <property type="match status" value="1"/>
</dbReference>
<feature type="binding site" evidence="14">
    <location>
        <position position="313"/>
    </location>
    <ligand>
        <name>NAD(+)</name>
        <dbReference type="ChEBI" id="CHEBI:57540"/>
    </ligand>
</feature>
<keyword evidence="11 14" id="KW-0234">DNA repair</keyword>
<dbReference type="PANTHER" id="PTHR23389:SF9">
    <property type="entry name" value="DNA LIGASE"/>
    <property type="match status" value="1"/>
</dbReference>
<dbReference type="SMR" id="F0SKJ2"/>
<feature type="binding site" evidence="14">
    <location>
        <position position="407"/>
    </location>
    <ligand>
        <name>Zn(2+)</name>
        <dbReference type="ChEBI" id="CHEBI:29105"/>
    </ligand>
</feature>
<evidence type="ECO:0000256" key="8">
    <source>
        <dbReference type="ARBA" id="ARBA00022833"/>
    </source>
</evidence>
<feature type="binding site" evidence="14">
    <location>
        <position position="289"/>
    </location>
    <ligand>
        <name>NAD(+)</name>
        <dbReference type="ChEBI" id="CHEBI:57540"/>
    </ligand>
</feature>
<evidence type="ECO:0000256" key="4">
    <source>
        <dbReference type="ARBA" id="ARBA00022598"/>
    </source>
</evidence>
<dbReference type="EC" id="6.5.1.2" evidence="2 14"/>
<feature type="binding site" evidence="14">
    <location>
        <position position="430"/>
    </location>
    <ligand>
        <name>Zn(2+)</name>
        <dbReference type="ChEBI" id="CHEBI:29105"/>
    </ligand>
</feature>
<dbReference type="Gene3D" id="3.30.470.30">
    <property type="entry name" value="DNA ligase/mRNA capping enzyme"/>
    <property type="match status" value="1"/>
</dbReference>
<dbReference type="PROSITE" id="PS01055">
    <property type="entry name" value="DNA_LIGASE_N1"/>
    <property type="match status" value="1"/>
</dbReference>
<dbReference type="Pfam" id="PF12826">
    <property type="entry name" value="HHH_2"/>
    <property type="match status" value="1"/>
</dbReference>
<dbReference type="FunFam" id="2.40.50.140:FF:000012">
    <property type="entry name" value="DNA ligase"/>
    <property type="match status" value="1"/>
</dbReference>
<dbReference type="Gene3D" id="1.10.287.610">
    <property type="entry name" value="Helix hairpin bin"/>
    <property type="match status" value="1"/>
</dbReference>
<proteinExistence type="inferred from homology"/>